<keyword evidence="7" id="KW-0812">Transmembrane</keyword>
<keyword evidence="10" id="KW-1185">Reference proteome</keyword>
<keyword evidence="4" id="KW-0808">Transferase</keyword>
<dbReference type="Pfam" id="PF02518">
    <property type="entry name" value="HATPase_c"/>
    <property type="match status" value="1"/>
</dbReference>
<feature type="domain" description="Histidine kinase" evidence="8">
    <location>
        <begin position="97"/>
        <end position="312"/>
    </location>
</feature>
<keyword evidence="7" id="KW-0472">Membrane</keyword>
<dbReference type="InterPro" id="IPR050351">
    <property type="entry name" value="BphY/WalK/GraS-like"/>
</dbReference>
<gene>
    <name evidence="9" type="ORF">DESUT3_31750</name>
</gene>
<evidence type="ECO:0000256" key="4">
    <source>
        <dbReference type="ARBA" id="ARBA00022679"/>
    </source>
</evidence>
<evidence type="ECO:0000259" key="8">
    <source>
        <dbReference type="PROSITE" id="PS50109"/>
    </source>
</evidence>
<dbReference type="PANTHER" id="PTHR45453">
    <property type="entry name" value="PHOSPHATE REGULON SENSOR PROTEIN PHOR"/>
    <property type="match status" value="1"/>
</dbReference>
<dbReference type="SMART" id="SM00388">
    <property type="entry name" value="HisKA"/>
    <property type="match status" value="1"/>
</dbReference>
<sequence length="319" mass="36862">MKLFKRLINPLMAFIGIQLVWIVVVVLWIYWFMGKHRQLRSLAEKYSPELLQGNADWFILAEGLLLLLAILAGIYVIFLYWQRQAALYRAQRHFIAQVTHELKSPLASLQLHLETIRRRRPSPEKMDVFVDTMLGDTDRLQQLISNLLTANRVEQRKVKLALRRTNLSELVNAYFKRHQYSLPKAGKMTLAVEPDLFARIEAESLETVFRNLLENAILYSVDAPRIRVELARKGRQAHLAFTDNGRGIERRELKKVFQMFYRVRQTRSAVRGSGLGLFIVKAIVKLHRGKVWLESPGEGRGATVHILLPLDSGEGKEEQ</sequence>
<dbReference type="InterPro" id="IPR005467">
    <property type="entry name" value="His_kinase_dom"/>
</dbReference>
<evidence type="ECO:0000256" key="6">
    <source>
        <dbReference type="ARBA" id="ARBA00023012"/>
    </source>
</evidence>
<name>A0ABM8HUX4_9BACT</name>
<organism evidence="9 10">
    <name type="scientific">Desulfuromonas versatilis</name>
    <dbReference type="NCBI Taxonomy" id="2802975"/>
    <lineage>
        <taxon>Bacteria</taxon>
        <taxon>Pseudomonadati</taxon>
        <taxon>Thermodesulfobacteriota</taxon>
        <taxon>Desulfuromonadia</taxon>
        <taxon>Desulfuromonadales</taxon>
        <taxon>Desulfuromonadaceae</taxon>
        <taxon>Desulfuromonas</taxon>
    </lineage>
</organism>
<dbReference type="SUPFAM" id="SSF47384">
    <property type="entry name" value="Homodimeric domain of signal transducing histidine kinase"/>
    <property type="match status" value="1"/>
</dbReference>
<dbReference type="Gene3D" id="3.30.565.10">
    <property type="entry name" value="Histidine kinase-like ATPase, C-terminal domain"/>
    <property type="match status" value="1"/>
</dbReference>
<evidence type="ECO:0000256" key="1">
    <source>
        <dbReference type="ARBA" id="ARBA00000085"/>
    </source>
</evidence>
<keyword evidence="7" id="KW-1133">Transmembrane helix</keyword>
<dbReference type="Pfam" id="PF00512">
    <property type="entry name" value="HisKA"/>
    <property type="match status" value="1"/>
</dbReference>
<feature type="transmembrane region" description="Helical" evidence="7">
    <location>
        <begin position="12"/>
        <end position="33"/>
    </location>
</feature>
<dbReference type="SMART" id="SM00387">
    <property type="entry name" value="HATPase_c"/>
    <property type="match status" value="1"/>
</dbReference>
<dbReference type="InterPro" id="IPR003661">
    <property type="entry name" value="HisK_dim/P_dom"/>
</dbReference>
<dbReference type="PRINTS" id="PR00344">
    <property type="entry name" value="BCTRLSENSOR"/>
</dbReference>
<dbReference type="PROSITE" id="PS50109">
    <property type="entry name" value="HIS_KIN"/>
    <property type="match status" value="1"/>
</dbReference>
<evidence type="ECO:0000256" key="2">
    <source>
        <dbReference type="ARBA" id="ARBA00012438"/>
    </source>
</evidence>
<evidence type="ECO:0000313" key="9">
    <source>
        <dbReference type="EMBL" id="BCR06106.1"/>
    </source>
</evidence>
<reference evidence="9 10" key="1">
    <citation type="journal article" date="2016" name="C (Basel)">
        <title>Selective Growth of and Electricity Production by Marine Exoelectrogenic Bacteria in Self-Aggregated Hydrogel of Microbially Reduced Graphene Oxide.</title>
        <authorList>
            <person name="Yoshida N."/>
            <person name="Goto Y."/>
            <person name="Miyata Y."/>
        </authorList>
    </citation>
    <scope>NUCLEOTIDE SEQUENCE [LARGE SCALE GENOMIC DNA]</scope>
    <source>
        <strain evidence="9 10">NIT-T3</strain>
    </source>
</reference>
<feature type="transmembrane region" description="Helical" evidence="7">
    <location>
        <begin position="57"/>
        <end position="81"/>
    </location>
</feature>
<dbReference type="RefSeq" id="WP_221249486.1">
    <property type="nucleotide sequence ID" value="NZ_AP024355.1"/>
</dbReference>
<dbReference type="PANTHER" id="PTHR45453:SF1">
    <property type="entry name" value="PHOSPHATE REGULON SENSOR PROTEIN PHOR"/>
    <property type="match status" value="1"/>
</dbReference>
<dbReference type="InterPro" id="IPR036097">
    <property type="entry name" value="HisK_dim/P_sf"/>
</dbReference>
<dbReference type="CDD" id="cd00082">
    <property type="entry name" value="HisKA"/>
    <property type="match status" value="1"/>
</dbReference>
<dbReference type="SUPFAM" id="SSF55874">
    <property type="entry name" value="ATPase domain of HSP90 chaperone/DNA topoisomerase II/histidine kinase"/>
    <property type="match status" value="1"/>
</dbReference>
<dbReference type="InterPro" id="IPR003594">
    <property type="entry name" value="HATPase_dom"/>
</dbReference>
<reference evidence="9 10" key="2">
    <citation type="journal article" date="2021" name="Int. J. Syst. Evol. Microbiol.">
        <title>Isolation and Polyphasic Characterization of Desulfuromonas versatilis sp. Nov., an Electrogenic Bacteria Capable of Versatile Metabolism Isolated from a Graphene Oxide-Reducing Enrichment Culture.</title>
        <authorList>
            <person name="Xie L."/>
            <person name="Yoshida N."/>
            <person name="Ishii S."/>
            <person name="Meng L."/>
        </authorList>
    </citation>
    <scope>NUCLEOTIDE SEQUENCE [LARGE SCALE GENOMIC DNA]</scope>
    <source>
        <strain evidence="9 10">NIT-T3</strain>
    </source>
</reference>
<keyword evidence="3" id="KW-0597">Phosphoprotein</keyword>
<keyword evidence="5 9" id="KW-0418">Kinase</keyword>
<evidence type="ECO:0000256" key="3">
    <source>
        <dbReference type="ARBA" id="ARBA00022553"/>
    </source>
</evidence>
<dbReference type="InterPro" id="IPR004358">
    <property type="entry name" value="Sig_transdc_His_kin-like_C"/>
</dbReference>
<evidence type="ECO:0000256" key="5">
    <source>
        <dbReference type="ARBA" id="ARBA00022777"/>
    </source>
</evidence>
<dbReference type="CDD" id="cd00075">
    <property type="entry name" value="HATPase"/>
    <property type="match status" value="1"/>
</dbReference>
<dbReference type="EC" id="2.7.13.3" evidence="2"/>
<dbReference type="Gene3D" id="1.10.287.130">
    <property type="match status" value="1"/>
</dbReference>
<comment type="catalytic activity">
    <reaction evidence="1">
        <text>ATP + protein L-histidine = ADP + protein N-phospho-L-histidine.</text>
        <dbReference type="EC" id="2.7.13.3"/>
    </reaction>
</comment>
<dbReference type="GO" id="GO:0016301">
    <property type="term" value="F:kinase activity"/>
    <property type="evidence" value="ECO:0007669"/>
    <property type="project" value="UniProtKB-KW"/>
</dbReference>
<dbReference type="InterPro" id="IPR036890">
    <property type="entry name" value="HATPase_C_sf"/>
</dbReference>
<accession>A0ABM8HUX4</accession>
<evidence type="ECO:0000256" key="7">
    <source>
        <dbReference type="SAM" id="Phobius"/>
    </source>
</evidence>
<keyword evidence="6" id="KW-0902">Two-component regulatory system</keyword>
<proteinExistence type="predicted"/>
<protein>
    <recommendedName>
        <fullName evidence="2">histidine kinase</fullName>
        <ecNumber evidence="2">2.7.13.3</ecNumber>
    </recommendedName>
</protein>
<dbReference type="Proteomes" id="UP001319827">
    <property type="component" value="Chromosome"/>
</dbReference>
<dbReference type="EMBL" id="AP024355">
    <property type="protein sequence ID" value="BCR06106.1"/>
    <property type="molecule type" value="Genomic_DNA"/>
</dbReference>
<evidence type="ECO:0000313" key="10">
    <source>
        <dbReference type="Proteomes" id="UP001319827"/>
    </source>
</evidence>